<dbReference type="GO" id="GO:0051260">
    <property type="term" value="P:protein homooligomerization"/>
    <property type="evidence" value="ECO:0007669"/>
    <property type="project" value="InterPro"/>
</dbReference>
<name>A0A8C4MDF0_EQUAS</name>
<dbReference type="GO" id="GO:0008076">
    <property type="term" value="C:voltage-gated potassium channel complex"/>
    <property type="evidence" value="ECO:0007669"/>
    <property type="project" value="InterPro"/>
</dbReference>
<dbReference type="Gene3D" id="1.20.120.350">
    <property type="entry name" value="Voltage-gated potassium channels. Chain C"/>
    <property type="match status" value="1"/>
</dbReference>
<feature type="region of interest" description="Disordered" evidence="13">
    <location>
        <begin position="1"/>
        <end position="30"/>
    </location>
</feature>
<keyword evidence="8 14" id="KW-1133">Transmembrane helix</keyword>
<dbReference type="GO" id="GO:0001508">
    <property type="term" value="P:action potential"/>
    <property type="evidence" value="ECO:0007669"/>
    <property type="project" value="TreeGrafter"/>
</dbReference>
<dbReference type="SUPFAM" id="SSF54695">
    <property type="entry name" value="POZ domain"/>
    <property type="match status" value="1"/>
</dbReference>
<sequence length="482" mass="53923">MYFLQSLGRPSGELQSTDCTLEGEGDPTLGMAEDHAPGAGSLHHQRVLINISGLRFETQLGTLAQFPNTLLGDPAKRLRYFDPLRNEYFFDRNRPSFDGILYYYQSGGRLRRPVNVSLDVFADEIRFYQLGDEAMERFREDEGFIKEEEKPLPRNEFQRQVWLIFEYPESSGSARAIAILLRHPPVTLADPFFIVETTCVVWFTFELLVRFFACPSKAEFSRNIMNIIDVVAIFPYFITLGTELAEQQPGGGGGGGQNGQQAMSLAILRVIRLVRVFRIFKLSRHSKGLQILGKTLQASMRELGLLIFFLFIGVILFSSAVYFAEADNQETHFSSIPDAFWWAVVTMTTVGYGDMRPVTVGGKIVGSLCAIAGVLTIALPVPVIVSNFNYFYHRETDHEEQAVLKEEQGSQSQGAGLDSRGQRKASWSKGSLCKARGSLENADGARRGSCPLEKCNLKAKSNVDLRRSLYALCLDSSRETDL</sequence>
<dbReference type="AlphaFoldDB" id="A0A8C4MDF0"/>
<comment type="catalytic activity">
    <reaction evidence="12">
        <text>K(+)(in) = K(+)(out)</text>
        <dbReference type="Rhea" id="RHEA:29463"/>
        <dbReference type="ChEBI" id="CHEBI:29103"/>
    </reaction>
</comment>
<dbReference type="Gene3D" id="3.30.710.10">
    <property type="entry name" value="Potassium Channel Kv1.1, Chain A"/>
    <property type="match status" value="1"/>
</dbReference>
<keyword evidence="10 14" id="KW-0472">Membrane</keyword>
<dbReference type="InterPro" id="IPR003131">
    <property type="entry name" value="T1-type_BTB"/>
</dbReference>
<feature type="transmembrane region" description="Helical" evidence="14">
    <location>
        <begin position="364"/>
        <end position="385"/>
    </location>
</feature>
<evidence type="ECO:0000256" key="8">
    <source>
        <dbReference type="ARBA" id="ARBA00022989"/>
    </source>
</evidence>
<comment type="subcellular location">
    <subcellularLocation>
        <location evidence="1">Membrane</location>
        <topology evidence="1">Multi-pass membrane protein</topology>
    </subcellularLocation>
</comment>
<dbReference type="FunFam" id="3.30.710.10:FF:000012">
    <property type="entry name" value="Potassium voltage-gated channel subfamily A member 10"/>
    <property type="match status" value="1"/>
</dbReference>
<dbReference type="Gene3D" id="1.10.287.70">
    <property type="match status" value="1"/>
</dbReference>
<dbReference type="PANTHER" id="PTHR11537">
    <property type="entry name" value="VOLTAGE-GATED POTASSIUM CHANNEL"/>
    <property type="match status" value="1"/>
</dbReference>
<evidence type="ECO:0000256" key="6">
    <source>
        <dbReference type="ARBA" id="ARBA00022882"/>
    </source>
</evidence>
<keyword evidence="7" id="KW-0630">Potassium</keyword>
<gene>
    <name evidence="16" type="primary">KCNA5</name>
</gene>
<organism evidence="16">
    <name type="scientific">Equus asinus asinus</name>
    <dbReference type="NCBI Taxonomy" id="83772"/>
    <lineage>
        <taxon>Eukaryota</taxon>
        <taxon>Metazoa</taxon>
        <taxon>Chordata</taxon>
        <taxon>Craniata</taxon>
        <taxon>Vertebrata</taxon>
        <taxon>Euteleostomi</taxon>
        <taxon>Mammalia</taxon>
        <taxon>Eutheria</taxon>
        <taxon>Laurasiatheria</taxon>
        <taxon>Perissodactyla</taxon>
        <taxon>Equidae</taxon>
        <taxon>Equus</taxon>
    </lineage>
</organism>
<evidence type="ECO:0000313" key="16">
    <source>
        <dbReference type="Ensembl" id="ENSEASP00005025014.1"/>
    </source>
</evidence>
<dbReference type="InterPro" id="IPR011333">
    <property type="entry name" value="SKP1/BTB/POZ_sf"/>
</dbReference>
<feature type="transmembrane region" description="Helical" evidence="14">
    <location>
        <begin position="303"/>
        <end position="324"/>
    </location>
</feature>
<keyword evidence="3" id="KW-0633">Potassium transport</keyword>
<dbReference type="Pfam" id="PF00520">
    <property type="entry name" value="Ion_trans"/>
    <property type="match status" value="1"/>
</dbReference>
<feature type="transmembrane region" description="Helical" evidence="14">
    <location>
        <begin position="192"/>
        <end position="212"/>
    </location>
</feature>
<evidence type="ECO:0000256" key="13">
    <source>
        <dbReference type="SAM" id="MobiDB-lite"/>
    </source>
</evidence>
<feature type="region of interest" description="Disordered" evidence="13">
    <location>
        <begin position="404"/>
        <end position="423"/>
    </location>
</feature>
<evidence type="ECO:0000256" key="3">
    <source>
        <dbReference type="ARBA" id="ARBA00022538"/>
    </source>
</evidence>
<feature type="domain" description="BTB" evidence="15">
    <location>
        <begin position="45"/>
        <end position="145"/>
    </location>
</feature>
<evidence type="ECO:0000256" key="9">
    <source>
        <dbReference type="ARBA" id="ARBA00023065"/>
    </source>
</evidence>
<dbReference type="PANTHER" id="PTHR11537:SF250">
    <property type="entry name" value="POTASSIUM VOLTAGE-GATED CHANNEL SUBFAMILY A MEMBER 5"/>
    <property type="match status" value="1"/>
</dbReference>
<evidence type="ECO:0000256" key="11">
    <source>
        <dbReference type="ARBA" id="ARBA00023303"/>
    </source>
</evidence>
<evidence type="ECO:0000256" key="7">
    <source>
        <dbReference type="ARBA" id="ARBA00022958"/>
    </source>
</evidence>
<keyword evidence="9" id="KW-0406">Ion transport</keyword>
<keyword evidence="4 14" id="KW-0812">Transmembrane</keyword>
<keyword evidence="6" id="KW-0851">Voltage-gated channel</keyword>
<dbReference type="Ensembl" id="ENSEAST00005027143.1">
    <property type="protein sequence ID" value="ENSEASP00005025014.1"/>
    <property type="gene ID" value="ENSEASG00005016999.1"/>
</dbReference>
<dbReference type="InterPro" id="IPR000210">
    <property type="entry name" value="BTB/POZ_dom"/>
</dbReference>
<dbReference type="SMART" id="SM00225">
    <property type="entry name" value="BTB"/>
    <property type="match status" value="1"/>
</dbReference>
<dbReference type="FunFam" id="1.10.287.70:FF:000002">
    <property type="entry name" value="Potassium voltage-gated channel subfamily a member"/>
    <property type="match status" value="1"/>
</dbReference>
<dbReference type="InterPro" id="IPR005821">
    <property type="entry name" value="Ion_trans_dom"/>
</dbReference>
<accession>A0A8C4MDF0</accession>
<dbReference type="GO" id="GO:0014704">
    <property type="term" value="C:intercalated disc"/>
    <property type="evidence" value="ECO:0007669"/>
    <property type="project" value="TreeGrafter"/>
</dbReference>
<evidence type="ECO:0000256" key="2">
    <source>
        <dbReference type="ARBA" id="ARBA00022448"/>
    </source>
</evidence>
<evidence type="ECO:0000256" key="1">
    <source>
        <dbReference type="ARBA" id="ARBA00004141"/>
    </source>
</evidence>
<protein>
    <submittedName>
        <fullName evidence="16">Potassium voltage-gated channel subfamily A member 5</fullName>
    </submittedName>
</protein>
<dbReference type="InterPro" id="IPR003968">
    <property type="entry name" value="K_chnl_volt-dep_Kv"/>
</dbReference>
<dbReference type="PRINTS" id="PR01496">
    <property type="entry name" value="SHAKERCHANEL"/>
</dbReference>
<dbReference type="GO" id="GO:0005251">
    <property type="term" value="F:delayed rectifier potassium channel activity"/>
    <property type="evidence" value="ECO:0007669"/>
    <property type="project" value="TreeGrafter"/>
</dbReference>
<keyword evidence="2" id="KW-0813">Transport</keyword>
<keyword evidence="5" id="KW-0631">Potassium channel</keyword>
<proteinExistence type="predicted"/>
<dbReference type="InterPro" id="IPR028325">
    <property type="entry name" value="VG_K_chnl"/>
</dbReference>
<evidence type="ECO:0000259" key="15">
    <source>
        <dbReference type="SMART" id="SM00225"/>
    </source>
</evidence>
<dbReference type="Pfam" id="PF02214">
    <property type="entry name" value="BTB_2"/>
    <property type="match status" value="1"/>
</dbReference>
<reference evidence="16" key="1">
    <citation type="submission" date="2023-03" db="UniProtKB">
        <authorList>
            <consortium name="Ensembl"/>
        </authorList>
    </citation>
    <scope>IDENTIFICATION</scope>
</reference>
<keyword evidence="11" id="KW-0407">Ion channel</keyword>
<dbReference type="SUPFAM" id="SSF81324">
    <property type="entry name" value="Voltage-gated potassium channels"/>
    <property type="match status" value="1"/>
</dbReference>
<evidence type="ECO:0000256" key="12">
    <source>
        <dbReference type="ARBA" id="ARBA00034430"/>
    </source>
</evidence>
<dbReference type="InterPro" id="IPR027359">
    <property type="entry name" value="Volt_channel_dom_sf"/>
</dbReference>
<evidence type="ECO:0000256" key="14">
    <source>
        <dbReference type="SAM" id="Phobius"/>
    </source>
</evidence>
<dbReference type="InterPro" id="IPR003972">
    <property type="entry name" value="K_chnl_volt-dep_Kv1"/>
</dbReference>
<evidence type="ECO:0000256" key="4">
    <source>
        <dbReference type="ARBA" id="ARBA00022692"/>
    </source>
</evidence>
<dbReference type="PRINTS" id="PR01491">
    <property type="entry name" value="KVCHANNEL"/>
</dbReference>
<dbReference type="PRINTS" id="PR00169">
    <property type="entry name" value="KCHANNEL"/>
</dbReference>
<evidence type="ECO:0000256" key="10">
    <source>
        <dbReference type="ARBA" id="ARBA00023136"/>
    </source>
</evidence>
<evidence type="ECO:0000256" key="5">
    <source>
        <dbReference type="ARBA" id="ARBA00022826"/>
    </source>
</evidence>